<evidence type="ECO:0000313" key="4">
    <source>
        <dbReference type="EMBL" id="QNE18613.1"/>
    </source>
</evidence>
<dbReference type="PANTHER" id="PTHR12684:SF2">
    <property type="entry name" value="TRNA 2'-PHOSPHOTRANSFERASE 1"/>
    <property type="match status" value="1"/>
</dbReference>
<dbReference type="RefSeq" id="WP_185447890.1">
    <property type="nucleotide sequence ID" value="NZ_CP043661.1"/>
</dbReference>
<dbReference type="Gene3D" id="3.20.170.30">
    <property type="match status" value="1"/>
</dbReference>
<protein>
    <submittedName>
        <fullName evidence="4">RNA 2'-phosphotransferase</fullName>
    </submittedName>
</protein>
<evidence type="ECO:0000256" key="3">
    <source>
        <dbReference type="ARBA" id="ARBA00023027"/>
    </source>
</evidence>
<evidence type="ECO:0000256" key="1">
    <source>
        <dbReference type="ARBA" id="ARBA00009836"/>
    </source>
</evidence>
<dbReference type="Pfam" id="PF01885">
    <property type="entry name" value="PTS_2-RNA"/>
    <property type="match status" value="1"/>
</dbReference>
<organism evidence="4 5">
    <name type="scientific">Kribbella qitaiheensis</name>
    <dbReference type="NCBI Taxonomy" id="1544730"/>
    <lineage>
        <taxon>Bacteria</taxon>
        <taxon>Bacillati</taxon>
        <taxon>Actinomycetota</taxon>
        <taxon>Actinomycetes</taxon>
        <taxon>Propionibacteriales</taxon>
        <taxon>Kribbellaceae</taxon>
        <taxon>Kribbella</taxon>
    </lineage>
</organism>
<dbReference type="GO" id="GO:0000215">
    <property type="term" value="F:tRNA 2'-phosphotransferase activity"/>
    <property type="evidence" value="ECO:0007669"/>
    <property type="project" value="TreeGrafter"/>
</dbReference>
<dbReference type="KEGG" id="kqi:F1D05_12725"/>
<evidence type="ECO:0000313" key="5">
    <source>
        <dbReference type="Proteomes" id="UP000515563"/>
    </source>
</evidence>
<reference evidence="4 5" key="2">
    <citation type="journal article" date="2020" name="Microbiol. Resour. Announc.">
        <title>Antarctic desert soil bacteria exhibit high novel natural product potential, evaluated through long-read genome sequencing and comparative genomics.</title>
        <authorList>
            <person name="Benaud N."/>
            <person name="Edwards R.J."/>
            <person name="Amos T.G."/>
            <person name="D'Agostino P.M."/>
            <person name="Gutierrez-Chavez C."/>
            <person name="Montgomery K."/>
            <person name="Nicetic I."/>
            <person name="Ferrari B.C."/>
        </authorList>
    </citation>
    <scope>NUCLEOTIDE SEQUENCE [LARGE SCALE GENOMIC DNA]</scope>
    <source>
        <strain evidence="4 5">SPB151</strain>
    </source>
</reference>
<keyword evidence="5" id="KW-1185">Reference proteome</keyword>
<dbReference type="AlphaFoldDB" id="A0A7G6WX98"/>
<dbReference type="InterPro" id="IPR002745">
    <property type="entry name" value="Ptrans_KptA/Tpt1"/>
</dbReference>
<comment type="similarity">
    <text evidence="1">Belongs to the KptA/TPT1 family.</text>
</comment>
<accession>A0A7G6WX98</accession>
<dbReference type="EMBL" id="CP043661">
    <property type="protein sequence ID" value="QNE18613.1"/>
    <property type="molecule type" value="Genomic_DNA"/>
</dbReference>
<dbReference type="PANTHER" id="PTHR12684">
    <property type="entry name" value="PUTATIVE PHOSPHOTRANSFERASE"/>
    <property type="match status" value="1"/>
</dbReference>
<proteinExistence type="inferred from homology"/>
<keyword evidence="3" id="KW-0520">NAD</keyword>
<evidence type="ECO:0000256" key="2">
    <source>
        <dbReference type="ARBA" id="ARBA00022679"/>
    </source>
</evidence>
<dbReference type="SUPFAM" id="SSF56399">
    <property type="entry name" value="ADP-ribosylation"/>
    <property type="match status" value="1"/>
</dbReference>
<dbReference type="InterPro" id="IPR042080">
    <property type="entry name" value="RNA_2'-PTrans_N"/>
</dbReference>
<name>A0A7G6WX98_9ACTN</name>
<dbReference type="Gene3D" id="1.10.10.970">
    <property type="entry name" value="RNA 2'-phosphotransferase, Tpt1/KptA family, N-terminal domain"/>
    <property type="match status" value="1"/>
</dbReference>
<keyword evidence="2 4" id="KW-0808">Transferase</keyword>
<dbReference type="InterPro" id="IPR042081">
    <property type="entry name" value="RNA_2'-PTrans_C"/>
</dbReference>
<dbReference type="GO" id="GO:0008033">
    <property type="term" value="P:tRNA processing"/>
    <property type="evidence" value="ECO:0007669"/>
    <property type="project" value="TreeGrafter"/>
</dbReference>
<sequence>MSRESRQLSRLLRHTAGERGLAMTPDGWASIDDVCVLLAMGRVELDRAVEENDKSRLQVHADRIRACQGHSAEGMPVTCEALENSWRRVAPPDLLWHGTNLAALDAILQEGLRAGRRTHVHLAPARNSHVGRRSAVDVLLGIDPGKLGQPVFEAPNGVLLTRFVPAIAIRVVEKADAVHWGGWSGG</sequence>
<dbReference type="Proteomes" id="UP000515563">
    <property type="component" value="Chromosome"/>
</dbReference>
<gene>
    <name evidence="4" type="ORF">F1D05_12725</name>
</gene>
<reference evidence="5" key="1">
    <citation type="submission" date="2019-09" db="EMBL/GenBank/DDBJ databases">
        <title>Antimicrobial potential of Antarctic Bacteria.</title>
        <authorList>
            <person name="Benaud N."/>
            <person name="Edwards R.J."/>
            <person name="Ferrari B.C."/>
        </authorList>
    </citation>
    <scope>NUCLEOTIDE SEQUENCE [LARGE SCALE GENOMIC DNA]</scope>
    <source>
        <strain evidence="5">SPB151</strain>
    </source>
</reference>